<dbReference type="InterPro" id="IPR052103">
    <property type="entry name" value="Dual_spec_Phospatases"/>
</dbReference>
<evidence type="ECO:0000259" key="8">
    <source>
        <dbReference type="PROSITE" id="PS50056"/>
    </source>
</evidence>
<dbReference type="CDD" id="cd14514">
    <property type="entry name" value="DUSP14-like"/>
    <property type="match status" value="1"/>
</dbReference>
<dbReference type="Ensembl" id="ENSAPOT00000030087.1">
    <property type="protein sequence ID" value="ENSAPOP00000020044.1"/>
    <property type="gene ID" value="ENSAPOG00000023582.1"/>
</dbReference>
<dbReference type="InterPro" id="IPR016130">
    <property type="entry name" value="Tyr_Pase_AS"/>
</dbReference>
<dbReference type="InterPro" id="IPR029021">
    <property type="entry name" value="Prot-tyrosine_phosphatase-like"/>
</dbReference>
<organism evidence="9 10">
    <name type="scientific">Acanthochromis polyacanthus</name>
    <name type="common">spiny chromis</name>
    <dbReference type="NCBI Taxonomy" id="80966"/>
    <lineage>
        <taxon>Eukaryota</taxon>
        <taxon>Metazoa</taxon>
        <taxon>Chordata</taxon>
        <taxon>Craniata</taxon>
        <taxon>Vertebrata</taxon>
        <taxon>Euteleostomi</taxon>
        <taxon>Actinopterygii</taxon>
        <taxon>Neopterygii</taxon>
        <taxon>Teleostei</taxon>
        <taxon>Neoteleostei</taxon>
        <taxon>Acanthomorphata</taxon>
        <taxon>Ovalentaria</taxon>
        <taxon>Pomacentridae</taxon>
        <taxon>Acanthochromis</taxon>
    </lineage>
</organism>
<comment type="similarity">
    <text evidence="1">Belongs to the protein-tyrosine phosphatase family. Non-receptor class dual specificity subfamily.</text>
</comment>
<dbReference type="GO" id="GO:0005737">
    <property type="term" value="C:cytoplasm"/>
    <property type="evidence" value="ECO:0007669"/>
    <property type="project" value="TreeGrafter"/>
</dbReference>
<dbReference type="RefSeq" id="XP_022077718.1">
    <property type="nucleotide sequence ID" value="XM_022222026.2"/>
</dbReference>
<dbReference type="GeneID" id="110971640"/>
<dbReference type="InParanoid" id="A0A3Q1FUA9"/>
<reference evidence="9" key="1">
    <citation type="submission" date="2025-08" db="UniProtKB">
        <authorList>
            <consortium name="Ensembl"/>
        </authorList>
    </citation>
    <scope>IDENTIFICATION</scope>
</reference>
<dbReference type="GO" id="GO:0017017">
    <property type="term" value="F:MAP kinase tyrosine/serine/threonine phosphatase activity"/>
    <property type="evidence" value="ECO:0007669"/>
    <property type="project" value="InterPro"/>
</dbReference>
<dbReference type="PANTHER" id="PTHR45961">
    <property type="entry name" value="IP21249P"/>
    <property type="match status" value="1"/>
</dbReference>
<dbReference type="GO" id="GO:0004722">
    <property type="term" value="F:protein serine/threonine phosphatase activity"/>
    <property type="evidence" value="ECO:0007669"/>
    <property type="project" value="UniProtKB-EC"/>
</dbReference>
<dbReference type="Gene3D" id="3.90.190.10">
    <property type="entry name" value="Protein tyrosine phosphatase superfamily"/>
    <property type="match status" value="1"/>
</dbReference>
<name>A0A3Q1FUA9_9TELE</name>
<keyword evidence="3" id="KW-0904">Protein phosphatase</keyword>
<reference evidence="9" key="2">
    <citation type="submission" date="2025-09" db="UniProtKB">
        <authorList>
            <consortium name="Ensembl"/>
        </authorList>
    </citation>
    <scope>IDENTIFICATION</scope>
</reference>
<evidence type="ECO:0000256" key="2">
    <source>
        <dbReference type="ARBA" id="ARBA00022801"/>
    </source>
</evidence>
<evidence type="ECO:0000256" key="1">
    <source>
        <dbReference type="ARBA" id="ARBA00008601"/>
    </source>
</evidence>
<dbReference type="STRING" id="80966.ENSAPOP00000020044"/>
<comment type="catalytic activity">
    <reaction evidence="4">
        <text>O-phospho-L-seryl-[protein] + H2O = L-seryl-[protein] + phosphate</text>
        <dbReference type="Rhea" id="RHEA:20629"/>
        <dbReference type="Rhea" id="RHEA-COMP:9863"/>
        <dbReference type="Rhea" id="RHEA-COMP:11604"/>
        <dbReference type="ChEBI" id="CHEBI:15377"/>
        <dbReference type="ChEBI" id="CHEBI:29999"/>
        <dbReference type="ChEBI" id="CHEBI:43474"/>
        <dbReference type="ChEBI" id="CHEBI:83421"/>
        <dbReference type="EC" id="3.1.3.16"/>
    </reaction>
</comment>
<sequence length="221" mass="24399">MWVSQVSPGLHRSLWSLLSLQVMWVCLVSTRLCGLTDLSGVSGLQVMRVSQVSPGLFLSDLDSALSLGVLTSRNVSLVVNASGLEEVSYPDLEGLQVLHVPVQDQPHAPLSRYFDPVAERIHQNRSGSTLVHCTAGRSRSPALILAYLMRFEGLNLRQAHELVLEQRPFIRPNTGFWRQLMDYERSLFGCSSVRMSRTSAGVLPEALHEPDADAAAYCVNI</sequence>
<keyword evidence="6" id="KW-0732">Signal</keyword>
<feature type="domain" description="Tyrosine specific protein phosphatases" evidence="8">
    <location>
        <begin position="111"/>
        <end position="168"/>
    </location>
</feature>
<dbReference type="Pfam" id="PF00782">
    <property type="entry name" value="DSPc"/>
    <property type="match status" value="1"/>
</dbReference>
<accession>A0A3Q1FUA9</accession>
<evidence type="ECO:0000256" key="3">
    <source>
        <dbReference type="ARBA" id="ARBA00022912"/>
    </source>
</evidence>
<dbReference type="InterPro" id="IPR020420">
    <property type="entry name" value="Atypical_DUSP_subfamB"/>
</dbReference>
<evidence type="ECO:0000256" key="5">
    <source>
        <dbReference type="ARBA" id="ARBA00048336"/>
    </source>
</evidence>
<dbReference type="SMART" id="SM00195">
    <property type="entry name" value="DSPc"/>
    <property type="match status" value="1"/>
</dbReference>
<evidence type="ECO:0000256" key="4">
    <source>
        <dbReference type="ARBA" id="ARBA00047761"/>
    </source>
</evidence>
<dbReference type="InterPro" id="IPR000340">
    <property type="entry name" value="Dual-sp_phosphatase_cat-dom"/>
</dbReference>
<dbReference type="PANTHER" id="PTHR45961:SF10">
    <property type="entry name" value="DUAL SPECIFICITY PROTEIN PHOSPHATASE 14-LIKE"/>
    <property type="match status" value="1"/>
</dbReference>
<dbReference type="Proteomes" id="UP000257200">
    <property type="component" value="Unplaced"/>
</dbReference>
<feature type="signal peptide" evidence="6">
    <location>
        <begin position="1"/>
        <end position="30"/>
    </location>
</feature>
<dbReference type="InterPro" id="IPR000387">
    <property type="entry name" value="Tyr_Pase_dom"/>
</dbReference>
<dbReference type="OrthoDB" id="285418at2759"/>
<dbReference type="PRINTS" id="PR01910">
    <property type="entry name" value="ADSPHPHTASEB"/>
</dbReference>
<evidence type="ECO:0000256" key="6">
    <source>
        <dbReference type="SAM" id="SignalP"/>
    </source>
</evidence>
<dbReference type="PROSITE" id="PS50054">
    <property type="entry name" value="TYR_PHOSPHATASE_DUAL"/>
    <property type="match status" value="1"/>
</dbReference>
<dbReference type="PRINTS" id="PR01908">
    <property type="entry name" value="ADSPHPHTASE"/>
</dbReference>
<dbReference type="InterPro" id="IPR020422">
    <property type="entry name" value="TYR_PHOSPHATASE_DUAL_dom"/>
</dbReference>
<dbReference type="GeneTree" id="ENSGT00940000165563"/>
<dbReference type="PROSITE" id="PS00383">
    <property type="entry name" value="TYR_PHOSPHATASE_1"/>
    <property type="match status" value="1"/>
</dbReference>
<protein>
    <submittedName>
        <fullName evidence="9">Dual specificity protein phosphatase 14-like</fullName>
    </submittedName>
</protein>
<evidence type="ECO:0000313" key="10">
    <source>
        <dbReference type="Proteomes" id="UP000257200"/>
    </source>
</evidence>
<dbReference type="AlphaFoldDB" id="A0A3Q1FUA9"/>
<evidence type="ECO:0000313" key="9">
    <source>
        <dbReference type="Ensembl" id="ENSAPOP00000020044.1"/>
    </source>
</evidence>
<proteinExistence type="inferred from homology"/>
<evidence type="ECO:0000259" key="7">
    <source>
        <dbReference type="PROSITE" id="PS50054"/>
    </source>
</evidence>
<feature type="chain" id="PRO_5018621070" evidence="6">
    <location>
        <begin position="31"/>
        <end position="221"/>
    </location>
</feature>
<keyword evidence="2" id="KW-0378">Hydrolase</keyword>
<dbReference type="PROSITE" id="PS50056">
    <property type="entry name" value="TYR_PHOSPHATASE_2"/>
    <property type="match status" value="1"/>
</dbReference>
<keyword evidence="10" id="KW-1185">Reference proteome</keyword>
<comment type="catalytic activity">
    <reaction evidence="5">
        <text>O-phospho-L-threonyl-[protein] + H2O = L-threonyl-[protein] + phosphate</text>
        <dbReference type="Rhea" id="RHEA:47004"/>
        <dbReference type="Rhea" id="RHEA-COMP:11060"/>
        <dbReference type="Rhea" id="RHEA-COMP:11605"/>
        <dbReference type="ChEBI" id="CHEBI:15377"/>
        <dbReference type="ChEBI" id="CHEBI:30013"/>
        <dbReference type="ChEBI" id="CHEBI:43474"/>
        <dbReference type="ChEBI" id="CHEBI:61977"/>
        <dbReference type="EC" id="3.1.3.16"/>
    </reaction>
</comment>
<dbReference type="SUPFAM" id="SSF52799">
    <property type="entry name" value="(Phosphotyrosine protein) phosphatases II"/>
    <property type="match status" value="1"/>
</dbReference>
<feature type="domain" description="Tyrosine-protein phosphatase" evidence="7">
    <location>
        <begin position="48"/>
        <end position="189"/>
    </location>
</feature>